<comment type="caution">
    <text evidence="1">The sequence shown here is derived from an EMBL/GenBank/DDBJ whole genome shotgun (WGS) entry which is preliminary data.</text>
</comment>
<dbReference type="AlphaFoldDB" id="A0A9D9NK68"/>
<evidence type="ECO:0000313" key="2">
    <source>
        <dbReference type="Proteomes" id="UP000823598"/>
    </source>
</evidence>
<sequence>MYRLRDILLTLTILSVLLAGCGKEKVDSVVETDTNPDSMPTMVTRDVTTLISDSGMTKYRITSKLWIVYDEAKTPVWKFPTGLYLEKFDEKFRVEAHIKCDSATYFKQEKLWRLDGNVEISNVQKEVFLTEQLYWSQSRHKVYSDSFIHIEKSDRIIEGYGFTSNEKMTTYIINKPSGIFPVDEERAGAAEQ</sequence>
<evidence type="ECO:0000313" key="1">
    <source>
        <dbReference type="EMBL" id="MBO8476432.1"/>
    </source>
</evidence>
<dbReference type="GO" id="GO:0015221">
    <property type="term" value="F:lipopolysaccharide transmembrane transporter activity"/>
    <property type="evidence" value="ECO:0007669"/>
    <property type="project" value="InterPro"/>
</dbReference>
<dbReference type="PROSITE" id="PS51257">
    <property type="entry name" value="PROKAR_LIPOPROTEIN"/>
    <property type="match status" value="1"/>
</dbReference>
<dbReference type="EMBL" id="JADIMC010000063">
    <property type="protein sequence ID" value="MBO8476432.1"/>
    <property type="molecule type" value="Genomic_DNA"/>
</dbReference>
<dbReference type="GO" id="GO:0005886">
    <property type="term" value="C:plasma membrane"/>
    <property type="evidence" value="ECO:0007669"/>
    <property type="project" value="InterPro"/>
</dbReference>
<dbReference type="InterPro" id="IPR026265">
    <property type="entry name" value="LptC"/>
</dbReference>
<accession>A0A9D9NK68</accession>
<protein>
    <submittedName>
        <fullName evidence="1">LPS export ABC transporter periplasmic protein LptC</fullName>
    </submittedName>
</protein>
<reference evidence="1" key="2">
    <citation type="journal article" date="2021" name="PeerJ">
        <title>Extensive microbial diversity within the chicken gut microbiome revealed by metagenomics and culture.</title>
        <authorList>
            <person name="Gilroy R."/>
            <person name="Ravi A."/>
            <person name="Getino M."/>
            <person name="Pursley I."/>
            <person name="Horton D.L."/>
            <person name="Alikhan N.F."/>
            <person name="Baker D."/>
            <person name="Gharbi K."/>
            <person name="Hall N."/>
            <person name="Watson M."/>
            <person name="Adriaenssens E.M."/>
            <person name="Foster-Nyarko E."/>
            <person name="Jarju S."/>
            <person name="Secka A."/>
            <person name="Antonio M."/>
            <person name="Oren A."/>
            <person name="Chaudhuri R.R."/>
            <person name="La Ragione R."/>
            <person name="Hildebrand F."/>
            <person name="Pallen M.J."/>
        </authorList>
    </citation>
    <scope>NUCLEOTIDE SEQUENCE</scope>
    <source>
        <strain evidence="1">6919</strain>
    </source>
</reference>
<gene>
    <name evidence="1" type="primary">lptC</name>
    <name evidence="1" type="ORF">IAB88_05510</name>
</gene>
<dbReference type="Gene3D" id="2.60.450.10">
    <property type="entry name" value="Lipopolysaccharide (LPS) transport protein A like domain"/>
    <property type="match status" value="1"/>
</dbReference>
<dbReference type="Proteomes" id="UP000823598">
    <property type="component" value="Unassembled WGS sequence"/>
</dbReference>
<proteinExistence type="predicted"/>
<dbReference type="InterPro" id="IPR010664">
    <property type="entry name" value="LipoPS_assembly_LptC-rel"/>
</dbReference>
<name>A0A9D9NK68_9BACT</name>
<reference evidence="1" key="1">
    <citation type="submission" date="2020-10" db="EMBL/GenBank/DDBJ databases">
        <authorList>
            <person name="Gilroy R."/>
        </authorList>
    </citation>
    <scope>NUCLEOTIDE SEQUENCE</scope>
    <source>
        <strain evidence="1">6919</strain>
    </source>
</reference>
<organism evidence="1 2">
    <name type="scientific">Candidatus Limisoma faecipullorum</name>
    <dbReference type="NCBI Taxonomy" id="2840854"/>
    <lineage>
        <taxon>Bacteria</taxon>
        <taxon>Pseudomonadati</taxon>
        <taxon>Bacteroidota</taxon>
        <taxon>Bacteroidia</taxon>
        <taxon>Bacteroidales</taxon>
        <taxon>Candidatus Limisoma</taxon>
    </lineage>
</organism>
<dbReference type="NCBIfam" id="TIGR04409">
    <property type="entry name" value="LptC_YrbK"/>
    <property type="match status" value="1"/>
</dbReference>
<dbReference type="Pfam" id="PF06835">
    <property type="entry name" value="LptC"/>
    <property type="match status" value="1"/>
</dbReference>